<accession>A0A3N0Y570</accession>
<gene>
    <name evidence="2" type="ORF">DPX16_10383</name>
</gene>
<keyword evidence="1" id="KW-1133">Transmembrane helix</keyword>
<sequence length="199" mass="21817">MVALSTRKALEAGQEEAPPSLFLAFFSPTAHLPVPSRQSASQAAYAMPTSLLATILQTPGGYMWHLSTITEPRRCVSWGCQGVFVEHDARIVAVASVVERWTRKTQHVSPLSLLTAAKSFKCQGALLSLDVDITKHGRDKRYTGLNFCRLDITVIIKMVSFLLLLVLSFVKEVAFAGEAKWRGDNKRAYGRAPANVLSA</sequence>
<name>A0A3N0Y570_ANAGA</name>
<feature type="transmembrane region" description="Helical" evidence="1">
    <location>
        <begin position="150"/>
        <end position="170"/>
    </location>
</feature>
<comment type="caution">
    <text evidence="2">The sequence shown here is derived from an EMBL/GenBank/DDBJ whole genome shotgun (WGS) entry which is preliminary data.</text>
</comment>
<dbReference type="OrthoDB" id="8920928at2759"/>
<evidence type="ECO:0000313" key="3">
    <source>
        <dbReference type="Proteomes" id="UP000281406"/>
    </source>
</evidence>
<organism evidence="2 3">
    <name type="scientific">Anabarilius grahami</name>
    <name type="common">Kanglang fish</name>
    <name type="synonym">Barilius grahami</name>
    <dbReference type="NCBI Taxonomy" id="495550"/>
    <lineage>
        <taxon>Eukaryota</taxon>
        <taxon>Metazoa</taxon>
        <taxon>Chordata</taxon>
        <taxon>Craniata</taxon>
        <taxon>Vertebrata</taxon>
        <taxon>Euteleostomi</taxon>
        <taxon>Actinopterygii</taxon>
        <taxon>Neopterygii</taxon>
        <taxon>Teleostei</taxon>
        <taxon>Ostariophysi</taxon>
        <taxon>Cypriniformes</taxon>
        <taxon>Xenocyprididae</taxon>
        <taxon>Xenocypridinae</taxon>
        <taxon>Xenocypridinae incertae sedis</taxon>
        <taxon>Anabarilius</taxon>
    </lineage>
</organism>
<keyword evidence="1" id="KW-0812">Transmembrane</keyword>
<dbReference type="Proteomes" id="UP000281406">
    <property type="component" value="Unassembled WGS sequence"/>
</dbReference>
<reference evidence="2 3" key="1">
    <citation type="submission" date="2018-10" db="EMBL/GenBank/DDBJ databases">
        <title>Genome assembly for a Yunnan-Guizhou Plateau 3E fish, Anabarilius grahami (Regan), and its evolutionary and genetic applications.</title>
        <authorList>
            <person name="Jiang W."/>
        </authorList>
    </citation>
    <scope>NUCLEOTIDE SEQUENCE [LARGE SCALE GENOMIC DNA]</scope>
    <source>
        <strain evidence="2">AG-KIZ</strain>
        <tissue evidence="2">Muscle</tissue>
    </source>
</reference>
<protein>
    <submittedName>
        <fullName evidence="2">Uncharacterized protein</fullName>
    </submittedName>
</protein>
<dbReference type="AlphaFoldDB" id="A0A3N0Y570"/>
<evidence type="ECO:0000256" key="1">
    <source>
        <dbReference type="SAM" id="Phobius"/>
    </source>
</evidence>
<evidence type="ECO:0000313" key="2">
    <source>
        <dbReference type="EMBL" id="ROL41231.1"/>
    </source>
</evidence>
<dbReference type="EMBL" id="RJVU01052005">
    <property type="protein sequence ID" value="ROL41231.1"/>
    <property type="molecule type" value="Genomic_DNA"/>
</dbReference>
<keyword evidence="3" id="KW-1185">Reference proteome</keyword>
<proteinExistence type="predicted"/>
<keyword evidence="1" id="KW-0472">Membrane</keyword>